<reference evidence="4" key="1">
    <citation type="journal article" date="2021" name="Syst. Appl. Microbiol.">
        <title>Roseomonas hellenica sp. nov., isolated from roots of wild-growing Alkanna tinctoria.</title>
        <authorList>
            <person name="Rat A."/>
            <person name="Naranjo H.D."/>
            <person name="Lebbe L."/>
            <person name="Cnockaert M."/>
            <person name="Krigas N."/>
            <person name="Grigoriadou K."/>
            <person name="Maloupa E."/>
            <person name="Willems A."/>
        </authorList>
    </citation>
    <scope>NUCLEOTIDE SEQUENCE [LARGE SCALE GENOMIC DNA]</scope>
    <source>
        <strain evidence="4">LMG 31523</strain>
    </source>
</reference>
<dbReference type="EMBL" id="JAAGBB010000031">
    <property type="protein sequence ID" value="MBR0667169.1"/>
    <property type="molecule type" value="Genomic_DNA"/>
</dbReference>
<dbReference type="Pfam" id="PF13523">
    <property type="entry name" value="Acetyltransf_8"/>
    <property type="match status" value="1"/>
</dbReference>
<dbReference type="InterPro" id="IPR019432">
    <property type="entry name" value="Acyltransferase_MbtK/IucB-like"/>
</dbReference>
<proteinExistence type="predicted"/>
<gene>
    <name evidence="3" type="ORF">GXW71_22605</name>
</gene>
<organism evidence="3 4">
    <name type="scientific">Plastoroseomonas hellenica</name>
    <dbReference type="NCBI Taxonomy" id="2687306"/>
    <lineage>
        <taxon>Bacteria</taxon>
        <taxon>Pseudomonadati</taxon>
        <taxon>Pseudomonadota</taxon>
        <taxon>Alphaproteobacteria</taxon>
        <taxon>Acetobacterales</taxon>
        <taxon>Acetobacteraceae</taxon>
        <taxon>Plastoroseomonas</taxon>
    </lineage>
</organism>
<sequence>MTAEAHVRPQDQGNRFLAGPGLSLTVAVDAGYLQVQRRDAPPAAFRLDTTIGRLSPLALPDGLDDAAIMTMAAIEAVLARQPAMQRLLLDVATPPQLLQRLGEDGVVTFQDDFPLILPEMFMQQPGPWIGRTRSPFAQRYVMTGDRRHPQRPPKPSGVVYARFIPWLAQTIRFHAATLEDHLPLLHRWMNDPRVDAFWNEAGSLEHHRQYLSTLIADPHMLPLVGSFDDAPFGYFELYWAKENRLAPFYDAADYDRGWHVVVGEDAFRGRDFISAWLPSLMHYMFLDDCRTQRIVGEPAAAHHQQLRNLERSGFARIKNFSFPHKRATLVMLLRERFFEDRLWLPAESPQAASSGLSARADAVL</sequence>
<keyword evidence="4" id="KW-1185">Reference proteome</keyword>
<dbReference type="SUPFAM" id="SSF55729">
    <property type="entry name" value="Acyl-CoA N-acyltransferases (Nat)"/>
    <property type="match status" value="1"/>
</dbReference>
<evidence type="ECO:0000259" key="2">
    <source>
        <dbReference type="SMART" id="SM01006"/>
    </source>
</evidence>
<dbReference type="SMART" id="SM01006">
    <property type="entry name" value="AlcB"/>
    <property type="match status" value="1"/>
</dbReference>
<evidence type="ECO:0000313" key="3">
    <source>
        <dbReference type="EMBL" id="MBR0667169.1"/>
    </source>
</evidence>
<evidence type="ECO:0000256" key="1">
    <source>
        <dbReference type="ARBA" id="ARBA00004924"/>
    </source>
</evidence>
<accession>A0ABS5F3L7</accession>
<dbReference type="Gene3D" id="3.40.630.30">
    <property type="match status" value="1"/>
</dbReference>
<name>A0ABS5F3L7_9PROT</name>
<evidence type="ECO:0000313" key="4">
    <source>
        <dbReference type="Proteomes" id="UP001196870"/>
    </source>
</evidence>
<dbReference type="PANTHER" id="PTHR31438:SF1">
    <property type="entry name" value="LYSINE N-ACYLTRANSFERASE C17G9.06C-RELATED"/>
    <property type="match status" value="1"/>
</dbReference>
<protein>
    <submittedName>
        <fullName evidence="3">Acetyltransferase</fullName>
    </submittedName>
</protein>
<feature type="domain" description="Acyltransferase MbtK/IucB-like conserved" evidence="2">
    <location>
        <begin position="174"/>
        <end position="221"/>
    </location>
</feature>
<dbReference type="Proteomes" id="UP001196870">
    <property type="component" value="Unassembled WGS sequence"/>
</dbReference>
<dbReference type="RefSeq" id="WP_246526792.1">
    <property type="nucleotide sequence ID" value="NZ_JAAGBB010000031.1"/>
</dbReference>
<comment type="pathway">
    <text evidence="1">Siderophore biosynthesis.</text>
</comment>
<dbReference type="InterPro" id="IPR016181">
    <property type="entry name" value="Acyl_CoA_acyltransferase"/>
</dbReference>
<comment type="caution">
    <text evidence="3">The sequence shown here is derived from an EMBL/GenBank/DDBJ whole genome shotgun (WGS) entry which is preliminary data.</text>
</comment>
<dbReference type="PANTHER" id="PTHR31438">
    <property type="entry name" value="LYSINE N-ACYLTRANSFERASE C17G9.06C-RELATED"/>
    <property type="match status" value="1"/>
</dbReference>